<name>A0A1I5DJL3_9FIRM</name>
<keyword evidence="2" id="KW-1185">Reference proteome</keyword>
<sequence length="70" mass="7839">MKEVHCAICSKKVINDEVAMNLKVLGKQIGIIRCYDCLAAVMNCSTAKLTELSEYYKSSGCNLFKVNYLQ</sequence>
<dbReference type="Proteomes" id="UP000198806">
    <property type="component" value="Unassembled WGS sequence"/>
</dbReference>
<protein>
    <submittedName>
        <fullName evidence="1">Uncharacterized protein</fullName>
    </submittedName>
</protein>
<dbReference type="AlphaFoldDB" id="A0A1I5DJL3"/>
<reference evidence="1 2" key="1">
    <citation type="submission" date="2016-10" db="EMBL/GenBank/DDBJ databases">
        <authorList>
            <person name="de Groot N.N."/>
        </authorList>
    </citation>
    <scope>NUCLEOTIDE SEQUENCE [LARGE SCALE GENOMIC DNA]</scope>
    <source>
        <strain evidence="1 2">DSM 1283</strain>
    </source>
</reference>
<evidence type="ECO:0000313" key="1">
    <source>
        <dbReference type="EMBL" id="SFN99464.1"/>
    </source>
</evidence>
<organism evidence="1 2">
    <name type="scientific">Anaerocolumna aminovalerica</name>
    <dbReference type="NCBI Taxonomy" id="1527"/>
    <lineage>
        <taxon>Bacteria</taxon>
        <taxon>Bacillati</taxon>
        <taxon>Bacillota</taxon>
        <taxon>Clostridia</taxon>
        <taxon>Lachnospirales</taxon>
        <taxon>Lachnospiraceae</taxon>
        <taxon>Anaerocolumna</taxon>
    </lineage>
</organism>
<dbReference type="STRING" id="1527.SAMN04489757_10644"/>
<dbReference type="EMBL" id="FOWD01000006">
    <property type="protein sequence ID" value="SFN99464.1"/>
    <property type="molecule type" value="Genomic_DNA"/>
</dbReference>
<proteinExistence type="predicted"/>
<dbReference type="OrthoDB" id="2625437at2"/>
<accession>A0A1I5DJL3</accession>
<dbReference type="RefSeq" id="WP_091684928.1">
    <property type="nucleotide sequence ID" value="NZ_BAABFM010000013.1"/>
</dbReference>
<gene>
    <name evidence="1" type="ORF">SAMN04489757_10644</name>
</gene>
<evidence type="ECO:0000313" key="2">
    <source>
        <dbReference type="Proteomes" id="UP000198806"/>
    </source>
</evidence>